<dbReference type="InterPro" id="IPR018768">
    <property type="entry name" value="DUF2344"/>
</dbReference>
<accession>A0A923L0S1</accession>
<dbReference type="AlphaFoldDB" id="A0A923L0S1"/>
<dbReference type="Pfam" id="PF10105">
    <property type="entry name" value="DUF2344"/>
    <property type="match status" value="1"/>
</dbReference>
<protein>
    <submittedName>
        <fullName evidence="2">DUF2344 domain-containing protein</fullName>
    </submittedName>
</protein>
<dbReference type="EMBL" id="JACONZ010000001">
    <property type="protein sequence ID" value="MBC5579983.1"/>
    <property type="molecule type" value="Genomic_DNA"/>
</dbReference>
<keyword evidence="3" id="KW-1185">Reference proteome</keyword>
<dbReference type="RefSeq" id="WP_186886361.1">
    <property type="nucleotide sequence ID" value="NZ_JACONZ010000001.1"/>
</dbReference>
<evidence type="ECO:0000259" key="1">
    <source>
        <dbReference type="Pfam" id="PF10105"/>
    </source>
</evidence>
<comment type="caution">
    <text evidence="2">The sequence shown here is derived from an EMBL/GenBank/DDBJ whole genome shotgun (WGS) entry which is preliminary data.</text>
</comment>
<name>A0A923L0S1_9FIRM</name>
<organism evidence="2 3">
    <name type="scientific">Anaerofilum hominis</name>
    <dbReference type="NCBI Taxonomy" id="2763016"/>
    <lineage>
        <taxon>Bacteria</taxon>
        <taxon>Bacillati</taxon>
        <taxon>Bacillota</taxon>
        <taxon>Clostridia</taxon>
        <taxon>Eubacteriales</taxon>
        <taxon>Oscillospiraceae</taxon>
        <taxon>Anaerofilum</taxon>
    </lineage>
</organism>
<dbReference type="NCBIfam" id="TIGR03936">
    <property type="entry name" value="sam_1_link_chp"/>
    <property type="match status" value="1"/>
</dbReference>
<evidence type="ECO:0000313" key="2">
    <source>
        <dbReference type="EMBL" id="MBC5579983.1"/>
    </source>
</evidence>
<sequence>MQTIRVWFSKQGEACYISHLDLQRVVQRALKCAGAPVWYTQGFNPHIYLTFALPLPLGQQSIAESFDFKTERQIIDTEAIYWDLNRVLPRGIRAYDVTGAKMGPSEIAWARYLVRFAGDPEQARRTVDAFLAQKEIVVEKRTKRGGTKQVDLAPHIAKREWLPLAQEACLDLTLPAGSTLNLNPDLLLGAMEAEMGAAAPRAEVCRTQVLTAGFEKFE</sequence>
<evidence type="ECO:0000313" key="3">
    <source>
        <dbReference type="Proteomes" id="UP000659630"/>
    </source>
</evidence>
<feature type="domain" description="DUF2344" evidence="1">
    <location>
        <begin position="4"/>
        <end position="184"/>
    </location>
</feature>
<reference evidence="2" key="1">
    <citation type="submission" date="2020-08" db="EMBL/GenBank/DDBJ databases">
        <title>Genome public.</title>
        <authorList>
            <person name="Liu C."/>
            <person name="Sun Q."/>
        </authorList>
    </citation>
    <scope>NUCLEOTIDE SEQUENCE</scope>
    <source>
        <strain evidence="2">BX8</strain>
    </source>
</reference>
<proteinExistence type="predicted"/>
<dbReference type="Proteomes" id="UP000659630">
    <property type="component" value="Unassembled WGS sequence"/>
</dbReference>
<gene>
    <name evidence="2" type="ORF">H8S23_00510</name>
</gene>